<dbReference type="Gene3D" id="3.40.50.150">
    <property type="entry name" value="Vaccinia Virus protein VP39"/>
    <property type="match status" value="1"/>
</dbReference>
<protein>
    <recommendedName>
        <fullName evidence="3">S-adenosyl-L-methionine-dependent methyltransferase</fullName>
    </recommendedName>
</protein>
<dbReference type="STRING" id="41067.A0A2I2FIL6"/>
<dbReference type="RefSeq" id="XP_024674475.1">
    <property type="nucleotide sequence ID" value="XM_024811603.1"/>
</dbReference>
<accession>A0A2I2FIL6</accession>
<evidence type="ECO:0000313" key="2">
    <source>
        <dbReference type="Proteomes" id="UP000234585"/>
    </source>
</evidence>
<proteinExistence type="predicted"/>
<dbReference type="AlphaFoldDB" id="A0A2I2FIL6"/>
<dbReference type="OrthoDB" id="417697at2759"/>
<dbReference type="SUPFAM" id="SSF53335">
    <property type="entry name" value="S-adenosyl-L-methionine-dependent methyltransferases"/>
    <property type="match status" value="1"/>
</dbReference>
<dbReference type="PANTHER" id="PTHR43591">
    <property type="entry name" value="METHYLTRANSFERASE"/>
    <property type="match status" value="1"/>
</dbReference>
<evidence type="ECO:0000313" key="1">
    <source>
        <dbReference type="EMBL" id="PLB40463.1"/>
    </source>
</evidence>
<sequence length="286" mass="32464">MANLENPAYILPCDATEAERLNQQHNLLFRVLGQRLLPSSIPLEKVHSVADVGTGTGIWLQSLASQAPQLSPNYDQRYYHGFDIGDAQFPSDSRSEDLELKFTTQDVLKPFPRVFRSRFDLVHVRLFSFALQEVNLKIAMENLLRILKPGGYLYWEDTNWTSVKETSGLAEGSAIKEAIFRNMRSRGLSSHIIDIVHRLGLENGLRCLSKADYHSDDYPDVNVLGALASPAIEAFLRKLSLNERLTNNSEEPGELETLFKLHQELNAKGLLRWKETFTTVVYQTPF</sequence>
<dbReference type="InterPro" id="IPR029063">
    <property type="entry name" value="SAM-dependent_MTases_sf"/>
</dbReference>
<name>A0A2I2FIL6_ASPCN</name>
<dbReference type="Proteomes" id="UP000234585">
    <property type="component" value="Unassembled WGS sequence"/>
</dbReference>
<reference evidence="1 2" key="1">
    <citation type="submission" date="2017-12" db="EMBL/GenBank/DDBJ databases">
        <authorList>
            <consortium name="DOE Joint Genome Institute"/>
            <person name="Haridas S."/>
            <person name="Kjaerbolling I."/>
            <person name="Vesth T.C."/>
            <person name="Frisvad J.C."/>
            <person name="Nybo J.L."/>
            <person name="Theobald S."/>
            <person name="Kuo A."/>
            <person name="Bowyer P."/>
            <person name="Matsuda Y."/>
            <person name="Mondo S."/>
            <person name="Lyhne E.K."/>
            <person name="Kogle M.E."/>
            <person name="Clum A."/>
            <person name="Lipzen A."/>
            <person name="Salamov A."/>
            <person name="Ngan C.Y."/>
            <person name="Daum C."/>
            <person name="Chiniquy J."/>
            <person name="Barry K."/>
            <person name="LaButti K."/>
            <person name="Simmons B.A."/>
            <person name="Magnuson J.K."/>
            <person name="Mortensen U.H."/>
            <person name="Larsen T.O."/>
            <person name="Grigoriev I.V."/>
            <person name="Baker S.E."/>
            <person name="Andersen M.R."/>
            <person name="Nordberg H.P."/>
            <person name="Cantor M.N."/>
            <person name="Hua S.X."/>
        </authorList>
    </citation>
    <scope>NUCLEOTIDE SEQUENCE [LARGE SCALE GENOMIC DNA]</scope>
    <source>
        <strain evidence="1 2">CBS 102.13</strain>
    </source>
</reference>
<dbReference type="Pfam" id="PF13489">
    <property type="entry name" value="Methyltransf_23"/>
    <property type="match status" value="1"/>
</dbReference>
<dbReference type="CDD" id="cd02440">
    <property type="entry name" value="AdoMet_MTases"/>
    <property type="match status" value="1"/>
</dbReference>
<dbReference type="EMBL" id="KZ559124">
    <property type="protein sequence ID" value="PLB40463.1"/>
    <property type="molecule type" value="Genomic_DNA"/>
</dbReference>
<dbReference type="PANTHER" id="PTHR43591:SF50">
    <property type="entry name" value="METHYLTRANSFERASE DOMAIN-CONTAINING PROTEIN-RELATED"/>
    <property type="match status" value="1"/>
</dbReference>
<organism evidence="1 2">
    <name type="scientific">Aspergillus candidus</name>
    <dbReference type="NCBI Taxonomy" id="41067"/>
    <lineage>
        <taxon>Eukaryota</taxon>
        <taxon>Fungi</taxon>
        <taxon>Dikarya</taxon>
        <taxon>Ascomycota</taxon>
        <taxon>Pezizomycotina</taxon>
        <taxon>Eurotiomycetes</taxon>
        <taxon>Eurotiomycetidae</taxon>
        <taxon>Eurotiales</taxon>
        <taxon>Aspergillaceae</taxon>
        <taxon>Aspergillus</taxon>
        <taxon>Aspergillus subgen. Circumdati</taxon>
    </lineage>
</organism>
<gene>
    <name evidence="1" type="ORF">BDW47DRAFT_101152</name>
</gene>
<evidence type="ECO:0008006" key="3">
    <source>
        <dbReference type="Google" id="ProtNLM"/>
    </source>
</evidence>
<keyword evidence="2" id="KW-1185">Reference proteome</keyword>
<dbReference type="GeneID" id="36518763"/>